<dbReference type="InterPro" id="IPR025381">
    <property type="entry name" value="DUF4296"/>
</dbReference>
<evidence type="ECO:0000313" key="3">
    <source>
        <dbReference type="Proteomes" id="UP000823635"/>
    </source>
</evidence>
<evidence type="ECO:0000259" key="1">
    <source>
        <dbReference type="Pfam" id="PF14129"/>
    </source>
</evidence>
<feature type="domain" description="DUF4296" evidence="1">
    <location>
        <begin position="26"/>
        <end position="108"/>
    </location>
</feature>
<protein>
    <submittedName>
        <fullName evidence="2">DUF4296 domain-containing protein</fullName>
    </submittedName>
</protein>
<reference evidence="2" key="2">
    <citation type="journal article" date="2021" name="PeerJ">
        <title>Extensive microbial diversity within the chicken gut microbiome revealed by metagenomics and culture.</title>
        <authorList>
            <person name="Gilroy R."/>
            <person name="Ravi A."/>
            <person name="Getino M."/>
            <person name="Pursley I."/>
            <person name="Horton D.L."/>
            <person name="Alikhan N.F."/>
            <person name="Baker D."/>
            <person name="Gharbi K."/>
            <person name="Hall N."/>
            <person name="Watson M."/>
            <person name="Adriaenssens E.M."/>
            <person name="Foster-Nyarko E."/>
            <person name="Jarju S."/>
            <person name="Secka A."/>
            <person name="Antonio M."/>
            <person name="Oren A."/>
            <person name="Chaudhuri R.R."/>
            <person name="La Ragione R."/>
            <person name="Hildebrand F."/>
            <person name="Pallen M.J."/>
        </authorList>
    </citation>
    <scope>NUCLEOTIDE SEQUENCE</scope>
    <source>
        <strain evidence="2">15467</strain>
    </source>
</reference>
<gene>
    <name evidence="2" type="ORF">IAC68_04330</name>
</gene>
<organism evidence="2 3">
    <name type="scientific">Candidatus Egerieousia excrementavium</name>
    <dbReference type="NCBI Taxonomy" id="2840778"/>
    <lineage>
        <taxon>Bacteria</taxon>
        <taxon>Pseudomonadati</taxon>
        <taxon>Bacteroidota</taxon>
        <taxon>Bacteroidia</taxon>
        <taxon>Bacteroidales</taxon>
        <taxon>Candidatus Egerieousia</taxon>
    </lineage>
</organism>
<dbReference type="Pfam" id="PF14129">
    <property type="entry name" value="DUF4296"/>
    <property type="match status" value="1"/>
</dbReference>
<dbReference type="Proteomes" id="UP000823635">
    <property type="component" value="Unassembled WGS sequence"/>
</dbReference>
<feature type="non-terminal residue" evidence="2">
    <location>
        <position position="208"/>
    </location>
</feature>
<reference evidence="2" key="1">
    <citation type="submission" date="2020-10" db="EMBL/GenBank/DDBJ databases">
        <authorList>
            <person name="Gilroy R."/>
        </authorList>
    </citation>
    <scope>NUCLEOTIDE SEQUENCE</scope>
    <source>
        <strain evidence="2">15467</strain>
    </source>
</reference>
<accession>A0A9D9GYZ7</accession>
<evidence type="ECO:0000313" key="2">
    <source>
        <dbReference type="EMBL" id="MBO8429143.1"/>
    </source>
</evidence>
<comment type="caution">
    <text evidence="2">The sequence shown here is derived from an EMBL/GenBank/DDBJ whole genome shotgun (WGS) entry which is preliminary data.</text>
</comment>
<dbReference type="AlphaFoldDB" id="A0A9D9GYZ7"/>
<dbReference type="EMBL" id="JADINB010000094">
    <property type="protein sequence ID" value="MBO8429143.1"/>
    <property type="molecule type" value="Genomic_DNA"/>
</dbReference>
<proteinExistence type="predicted"/>
<name>A0A9D9GYZ7_9BACT</name>
<dbReference type="PROSITE" id="PS51257">
    <property type="entry name" value="PROKAR_LIPOPROTEIN"/>
    <property type="match status" value="1"/>
</dbReference>
<sequence>MSRDKFPFYIIMAVVAFIAGCTGPDKEIIPSDKMVDIVEDLYMSDQFIASEQDLKGRLDSLLLYEGIPESYGYTLADYIKSTEYYLQQGDMLKRIHLKVKDNLTKRRNELSVKNSNINNVKKAFAPFMGKNADDLWKEPYLRSLCHLAGIDLEQEWDITDTVAPDIPQNSKWWIYNITARQMADSLYPPLVRDYLIDKERESVQESKD</sequence>